<evidence type="ECO:0000256" key="1">
    <source>
        <dbReference type="ARBA" id="ARBA00001946"/>
    </source>
</evidence>
<proteinExistence type="inferred from homology"/>
<keyword evidence="3" id="KW-0820">tRNA-binding</keyword>
<dbReference type="PROSITE" id="PS51831">
    <property type="entry name" value="HD"/>
    <property type="match status" value="1"/>
</dbReference>
<protein>
    <submittedName>
        <fullName evidence="13">Polynucleotide adenylyltransferase/metal dependent phosphohydrolase</fullName>
    </submittedName>
</protein>
<dbReference type="AlphaFoldDB" id="D7BIA9"/>
<keyword evidence="14" id="KW-1185">Reference proteome</keyword>
<gene>
    <name evidence="13" type="ordered locus">Mesil_2216</name>
</gene>
<keyword evidence="6 13" id="KW-0548">Nucleotidyltransferase</keyword>
<dbReference type="Gene3D" id="1.10.3090.10">
    <property type="entry name" value="cca-adding enzyme, domain 2"/>
    <property type="match status" value="1"/>
</dbReference>
<dbReference type="PANTHER" id="PTHR47545">
    <property type="entry name" value="MULTIFUNCTIONAL CCA PROTEIN"/>
    <property type="match status" value="1"/>
</dbReference>
<dbReference type="EMBL" id="CP002042">
    <property type="protein sequence ID" value="ADH64084.1"/>
    <property type="molecule type" value="Genomic_DNA"/>
</dbReference>
<dbReference type="Pfam" id="PF01966">
    <property type="entry name" value="HD"/>
    <property type="match status" value="1"/>
</dbReference>
<dbReference type="GO" id="GO:0016779">
    <property type="term" value="F:nucleotidyltransferase activity"/>
    <property type="evidence" value="ECO:0007669"/>
    <property type="project" value="UniProtKB-KW"/>
</dbReference>
<dbReference type="InterPro" id="IPR043519">
    <property type="entry name" value="NT_sf"/>
</dbReference>
<evidence type="ECO:0000256" key="8">
    <source>
        <dbReference type="ARBA" id="ARBA00022741"/>
    </source>
</evidence>
<keyword evidence="4 11" id="KW-0808">Transferase</keyword>
<dbReference type="PANTHER" id="PTHR47545:SF2">
    <property type="entry name" value="CC-ADDING TRNA NUCLEOTIDYLTRANSFERASE"/>
    <property type="match status" value="1"/>
</dbReference>
<keyword evidence="8" id="KW-0547">Nucleotide-binding</keyword>
<keyword evidence="9" id="KW-0460">Magnesium</keyword>
<dbReference type="KEGG" id="msv:Mesil_2216"/>
<dbReference type="Gene3D" id="3.30.460.10">
    <property type="entry name" value="Beta Polymerase, domain 2"/>
    <property type="match status" value="1"/>
</dbReference>
<evidence type="ECO:0000313" key="14">
    <source>
        <dbReference type="Proteomes" id="UP000001916"/>
    </source>
</evidence>
<evidence type="ECO:0000256" key="6">
    <source>
        <dbReference type="ARBA" id="ARBA00022695"/>
    </source>
</evidence>
<evidence type="ECO:0000256" key="2">
    <source>
        <dbReference type="ARBA" id="ARBA00007265"/>
    </source>
</evidence>
<feature type="domain" description="HD" evidence="12">
    <location>
        <begin position="221"/>
        <end position="360"/>
    </location>
</feature>
<dbReference type="CDD" id="cd00077">
    <property type="entry name" value="HDc"/>
    <property type="match status" value="1"/>
</dbReference>
<name>D7BIA9_ALLS1</name>
<evidence type="ECO:0000256" key="3">
    <source>
        <dbReference type="ARBA" id="ARBA00022555"/>
    </source>
</evidence>
<evidence type="ECO:0000256" key="4">
    <source>
        <dbReference type="ARBA" id="ARBA00022679"/>
    </source>
</evidence>
<dbReference type="SMART" id="SM00471">
    <property type="entry name" value="HDc"/>
    <property type="match status" value="1"/>
</dbReference>
<keyword evidence="10 11" id="KW-0694">RNA-binding</keyword>
<evidence type="ECO:0000256" key="5">
    <source>
        <dbReference type="ARBA" id="ARBA00022694"/>
    </source>
</evidence>
<dbReference type="STRING" id="526227.Mesil_2216"/>
<dbReference type="Pfam" id="PF01743">
    <property type="entry name" value="PolyA_pol"/>
    <property type="match status" value="1"/>
</dbReference>
<comment type="cofactor">
    <cofactor evidence="1">
        <name>Mg(2+)</name>
        <dbReference type="ChEBI" id="CHEBI:18420"/>
    </cofactor>
</comment>
<dbReference type="HOGENOM" id="CLU_015961_6_2_0"/>
<dbReference type="InterPro" id="IPR002646">
    <property type="entry name" value="PolA_pol_head_dom"/>
</dbReference>
<dbReference type="Pfam" id="PF12627">
    <property type="entry name" value="PolyA_pol_RNAbd"/>
    <property type="match status" value="1"/>
</dbReference>
<dbReference type="InterPro" id="IPR003607">
    <property type="entry name" value="HD/PDEase_dom"/>
</dbReference>
<evidence type="ECO:0000259" key="12">
    <source>
        <dbReference type="PROSITE" id="PS51831"/>
    </source>
</evidence>
<comment type="similarity">
    <text evidence="2 11">Belongs to the tRNA nucleotidyltransferase/poly(A) polymerase family.</text>
</comment>
<reference evidence="13 14" key="1">
    <citation type="journal article" date="2010" name="Stand. Genomic Sci.">
        <title>Complete genome sequence of Meiothermus silvanus type strain (VI-R2).</title>
        <authorList>
            <person name="Sikorski J."/>
            <person name="Tindall B.J."/>
            <person name="Lowry S."/>
            <person name="Lucas S."/>
            <person name="Nolan M."/>
            <person name="Copeland A."/>
            <person name="Glavina Del Rio T."/>
            <person name="Tice H."/>
            <person name="Cheng J.F."/>
            <person name="Han C."/>
            <person name="Pitluck S."/>
            <person name="Liolios K."/>
            <person name="Ivanova N."/>
            <person name="Mavromatis K."/>
            <person name="Mikhailova N."/>
            <person name="Pati A."/>
            <person name="Goodwin L."/>
            <person name="Chen A."/>
            <person name="Palaniappan K."/>
            <person name="Land M."/>
            <person name="Hauser L."/>
            <person name="Chang Y.J."/>
            <person name="Jeffries C.D."/>
            <person name="Rohde M."/>
            <person name="Goker M."/>
            <person name="Woyke T."/>
            <person name="Bristow J."/>
            <person name="Eisen J.A."/>
            <person name="Markowitz V."/>
            <person name="Hugenholtz P."/>
            <person name="Kyrpides N.C."/>
            <person name="Klenk H.P."/>
            <person name="Lapidus A."/>
        </authorList>
    </citation>
    <scope>NUCLEOTIDE SEQUENCE [LARGE SCALE GENOMIC DNA]</scope>
    <source>
        <strain evidence="14">ATCC 700542 / DSM 9946 / VI-R2</strain>
    </source>
</reference>
<evidence type="ECO:0000256" key="9">
    <source>
        <dbReference type="ARBA" id="ARBA00022842"/>
    </source>
</evidence>
<dbReference type="SUPFAM" id="SSF81301">
    <property type="entry name" value="Nucleotidyltransferase"/>
    <property type="match status" value="1"/>
</dbReference>
<dbReference type="GO" id="GO:0000166">
    <property type="term" value="F:nucleotide binding"/>
    <property type="evidence" value="ECO:0007669"/>
    <property type="project" value="UniProtKB-KW"/>
</dbReference>
<dbReference type="SUPFAM" id="SSF81891">
    <property type="entry name" value="Poly A polymerase C-terminal region-like"/>
    <property type="match status" value="1"/>
</dbReference>
<dbReference type="InterPro" id="IPR050124">
    <property type="entry name" value="tRNA_CCA-adding_enzyme"/>
</dbReference>
<dbReference type="GO" id="GO:0046872">
    <property type="term" value="F:metal ion binding"/>
    <property type="evidence" value="ECO:0007669"/>
    <property type="project" value="UniProtKB-KW"/>
</dbReference>
<evidence type="ECO:0000313" key="13">
    <source>
        <dbReference type="EMBL" id="ADH64084.1"/>
    </source>
</evidence>
<dbReference type="eggNOG" id="COG2844">
    <property type="taxonomic scope" value="Bacteria"/>
</dbReference>
<dbReference type="Proteomes" id="UP000001916">
    <property type="component" value="Chromosome"/>
</dbReference>
<dbReference type="InterPro" id="IPR006674">
    <property type="entry name" value="HD_domain"/>
</dbReference>
<accession>D7BIA9</accession>
<evidence type="ECO:0000256" key="11">
    <source>
        <dbReference type="RuleBase" id="RU003953"/>
    </source>
</evidence>
<dbReference type="InterPro" id="IPR006675">
    <property type="entry name" value="HDIG_dom"/>
</dbReference>
<dbReference type="eggNOG" id="COG0617">
    <property type="taxonomic scope" value="Bacteria"/>
</dbReference>
<dbReference type="GO" id="GO:0008033">
    <property type="term" value="P:tRNA processing"/>
    <property type="evidence" value="ECO:0007669"/>
    <property type="project" value="UniProtKB-KW"/>
</dbReference>
<keyword evidence="5" id="KW-0819">tRNA processing</keyword>
<evidence type="ECO:0000256" key="10">
    <source>
        <dbReference type="ARBA" id="ARBA00022884"/>
    </source>
</evidence>
<sequence length="426" mass="48060">MSPFPFPAQGYLVGGAVRDLMLGKRPKDLDFVVPNPEEAARDLAHRLGGSIFPLDEKRRFWRVVAPGTTYDYAPMPQGLEVDLLRRDFTLNALAVNEQGLVLGLPIARYDLEHRLLRAIRKANLWEDPLRSLRAVRITLTAGLRLEPHTEGWIYEHAQYLRESGALPAWERVGEELSQILRHPAAAVGFLRLERAGLLEVYLPELAAGIGVEQHGAHHLDVWRHSLEVLAQLTLLRPDAHLALRWAALLHDVAKPQTRQWSPEKGRYTFYGHDALGAEQARQILNRLRQPSEVVAEAVRLVRLHMQHPPQGGRELRRFLHRRREALPELIWLQLADMTGILGYRERVEELREQLQAIESLAEGTPSPKPLLDGREVMRLLGLEPGPKVGEALAALLEAQAIGEVQSRTEAASFLRDAFGEDKGRMS</sequence>
<dbReference type="InterPro" id="IPR032828">
    <property type="entry name" value="PolyA_RNA-bd"/>
</dbReference>
<evidence type="ECO:0000256" key="7">
    <source>
        <dbReference type="ARBA" id="ARBA00022723"/>
    </source>
</evidence>
<keyword evidence="7" id="KW-0479">Metal-binding</keyword>
<dbReference type="GO" id="GO:0000049">
    <property type="term" value="F:tRNA binding"/>
    <property type="evidence" value="ECO:0007669"/>
    <property type="project" value="UniProtKB-KW"/>
</dbReference>
<dbReference type="NCBIfam" id="TIGR00277">
    <property type="entry name" value="HDIG"/>
    <property type="match status" value="1"/>
</dbReference>
<organism evidence="13 14">
    <name type="scientific">Allomeiothermus silvanus (strain ATCC 700542 / DSM 9946 / NBRC 106475 / NCIMB 13440 / VI-R2)</name>
    <name type="common">Thermus silvanus</name>
    <dbReference type="NCBI Taxonomy" id="526227"/>
    <lineage>
        <taxon>Bacteria</taxon>
        <taxon>Thermotogati</taxon>
        <taxon>Deinococcota</taxon>
        <taxon>Deinococci</taxon>
        <taxon>Thermales</taxon>
        <taxon>Thermaceae</taxon>
        <taxon>Allomeiothermus</taxon>
    </lineage>
</organism>